<keyword evidence="1" id="KW-0812">Transmembrane</keyword>
<gene>
    <name evidence="3" type="ORF">BJY16_001593</name>
</gene>
<keyword evidence="1" id="KW-0472">Membrane</keyword>
<feature type="signal peptide" evidence="2">
    <location>
        <begin position="1"/>
        <end position="19"/>
    </location>
</feature>
<name>A0A7W7GTQ0_9ACTN</name>
<evidence type="ECO:0000256" key="2">
    <source>
        <dbReference type="SAM" id="SignalP"/>
    </source>
</evidence>
<accession>A0A7W7GTQ0</accession>
<reference evidence="3 4" key="1">
    <citation type="submission" date="2020-08" db="EMBL/GenBank/DDBJ databases">
        <title>Sequencing the genomes of 1000 actinobacteria strains.</title>
        <authorList>
            <person name="Klenk H.-P."/>
        </authorList>
    </citation>
    <scope>NUCLEOTIDE SEQUENCE [LARGE SCALE GENOMIC DNA]</scope>
    <source>
        <strain evidence="3 4">DSM 45809</strain>
    </source>
</reference>
<comment type="caution">
    <text evidence="3">The sequence shown here is derived from an EMBL/GenBank/DDBJ whole genome shotgun (WGS) entry which is preliminary data.</text>
</comment>
<feature type="transmembrane region" description="Helical" evidence="1">
    <location>
        <begin position="98"/>
        <end position="120"/>
    </location>
</feature>
<dbReference type="RefSeq" id="WP_185038448.1">
    <property type="nucleotide sequence ID" value="NZ_BAABFG010000005.1"/>
</dbReference>
<dbReference type="EMBL" id="JACHNB010000001">
    <property type="protein sequence ID" value="MBB4738134.1"/>
    <property type="molecule type" value="Genomic_DNA"/>
</dbReference>
<dbReference type="Proteomes" id="UP000546162">
    <property type="component" value="Unassembled WGS sequence"/>
</dbReference>
<proteinExistence type="predicted"/>
<feature type="chain" id="PRO_5030692906" evidence="2">
    <location>
        <begin position="20"/>
        <end position="142"/>
    </location>
</feature>
<keyword evidence="1" id="KW-1133">Transmembrane helix</keyword>
<keyword evidence="4" id="KW-1185">Reference proteome</keyword>
<organism evidence="3 4">
    <name type="scientific">Actinoplanes octamycinicus</name>
    <dbReference type="NCBI Taxonomy" id="135948"/>
    <lineage>
        <taxon>Bacteria</taxon>
        <taxon>Bacillati</taxon>
        <taxon>Actinomycetota</taxon>
        <taxon>Actinomycetes</taxon>
        <taxon>Micromonosporales</taxon>
        <taxon>Micromonosporaceae</taxon>
        <taxon>Actinoplanes</taxon>
    </lineage>
</organism>
<dbReference type="AlphaFoldDB" id="A0A7W7GTQ0"/>
<keyword evidence="2" id="KW-0732">Signal</keyword>
<evidence type="ECO:0000313" key="4">
    <source>
        <dbReference type="Proteomes" id="UP000546162"/>
    </source>
</evidence>
<evidence type="ECO:0000313" key="3">
    <source>
        <dbReference type="EMBL" id="MBB4738134.1"/>
    </source>
</evidence>
<protein>
    <submittedName>
        <fullName evidence="3">Uncharacterized protein</fullName>
    </submittedName>
</protein>
<sequence length="142" mass="14853">MLLLLVLAAVPAVTTPAWACSCEVSGGRGGTDQALVGVVRSVRATGTEPPSCGARFVPSARHQVFAQAGRTDLCQGTQLVKTGFRSGDQPAARSPMRWPLILATGAGVLLLVIAGELWWLSRQPELLAEPRRRVPAGADAGQ</sequence>
<evidence type="ECO:0000256" key="1">
    <source>
        <dbReference type="SAM" id="Phobius"/>
    </source>
</evidence>